<keyword evidence="1" id="KW-1133">Transmembrane helix</keyword>
<feature type="transmembrane region" description="Helical" evidence="1">
    <location>
        <begin position="258"/>
        <end position="277"/>
    </location>
</feature>
<evidence type="ECO:0000259" key="2">
    <source>
        <dbReference type="PROSITE" id="PS50011"/>
    </source>
</evidence>
<dbReference type="AlphaFoldDB" id="A0A1H3W9Y1"/>
<dbReference type="GO" id="GO:0005737">
    <property type="term" value="C:cytoplasm"/>
    <property type="evidence" value="ECO:0007669"/>
    <property type="project" value="TreeGrafter"/>
</dbReference>
<dbReference type="OrthoDB" id="3778994at2"/>
<dbReference type="PROSITE" id="PS00109">
    <property type="entry name" value="PROTEIN_KINASE_TYR"/>
    <property type="match status" value="1"/>
</dbReference>
<keyword evidence="1" id="KW-0812">Transmembrane</keyword>
<dbReference type="EMBL" id="FNQV01000002">
    <property type="protein sequence ID" value="SDZ83897.1"/>
    <property type="molecule type" value="Genomic_DNA"/>
</dbReference>
<keyword evidence="4" id="KW-1185">Reference proteome</keyword>
<sequence>MEISGYQVLTQLSAGDVFEGRTPAGTACVLAFVAVPSAEEARAFQRRLGNLRTMHHAHIVTVIDVVVVDDERVMVAYKALSGTTLATILAARGELSGPEIAHIWDGVGSAVAALHERGIIHGDVSSENVMITADGQAILIDVCAPMSTEVGTEGFVAPERMAGGPASIAGDVYSVAALIRALSPVNCLTALLNDALHHDPTARPSCRDLVARHVELARPEPVSMPSDASLAAARIRRRLPATEIKPRCRARARRSRSVVPKVTAILAAGCVILGGWFGGRALMSEAAEGRISHVDVTLAPATQPALPTKVEVVDPISRLEALLKLRDEALMSGDQQLLERVYTPEAPAFLTDRQTLREWAKSKVRIAGLETDFREGLEVNNGIEGLVSASAHSRLEDGKAAQVPASEAVCMRFTIEADRISLIEACERAES</sequence>
<accession>A0A1H3W9Y1</accession>
<dbReference type="InterPro" id="IPR053235">
    <property type="entry name" value="Ser_Thr_kinase"/>
</dbReference>
<dbReference type="RefSeq" id="WP_092561389.1">
    <property type="nucleotide sequence ID" value="NZ_FNQV01000002.1"/>
</dbReference>
<dbReference type="Pfam" id="PF00069">
    <property type="entry name" value="Pkinase"/>
    <property type="match status" value="1"/>
</dbReference>
<organism evidence="3 4">
    <name type="scientific">Bowdeniella nasicola</name>
    <dbReference type="NCBI Taxonomy" id="208480"/>
    <lineage>
        <taxon>Bacteria</taxon>
        <taxon>Bacillati</taxon>
        <taxon>Actinomycetota</taxon>
        <taxon>Actinomycetes</taxon>
        <taxon>Actinomycetales</taxon>
        <taxon>Actinomycetaceae</taxon>
        <taxon>Bowdeniella</taxon>
    </lineage>
</organism>
<dbReference type="PANTHER" id="PTHR24361">
    <property type="entry name" value="MITOGEN-ACTIVATED KINASE KINASE KINASE"/>
    <property type="match status" value="1"/>
</dbReference>
<dbReference type="SUPFAM" id="SSF56112">
    <property type="entry name" value="Protein kinase-like (PK-like)"/>
    <property type="match status" value="1"/>
</dbReference>
<feature type="domain" description="Protein kinase" evidence="2">
    <location>
        <begin position="3"/>
        <end position="239"/>
    </location>
</feature>
<dbReference type="InterPro" id="IPR008266">
    <property type="entry name" value="Tyr_kinase_AS"/>
</dbReference>
<keyword evidence="1" id="KW-0472">Membrane</keyword>
<dbReference type="GO" id="GO:0004674">
    <property type="term" value="F:protein serine/threonine kinase activity"/>
    <property type="evidence" value="ECO:0007669"/>
    <property type="project" value="TreeGrafter"/>
</dbReference>
<protein>
    <submittedName>
        <fullName evidence="3">Protein kinase domain-containing protein</fullName>
    </submittedName>
</protein>
<dbReference type="PROSITE" id="PS50011">
    <property type="entry name" value="PROTEIN_KINASE_DOM"/>
    <property type="match status" value="1"/>
</dbReference>
<dbReference type="InterPro" id="IPR011009">
    <property type="entry name" value="Kinase-like_dom_sf"/>
</dbReference>
<dbReference type="GO" id="GO:0005524">
    <property type="term" value="F:ATP binding"/>
    <property type="evidence" value="ECO:0007669"/>
    <property type="project" value="InterPro"/>
</dbReference>
<dbReference type="InterPro" id="IPR000719">
    <property type="entry name" value="Prot_kinase_dom"/>
</dbReference>
<dbReference type="Proteomes" id="UP000199288">
    <property type="component" value="Unassembled WGS sequence"/>
</dbReference>
<proteinExistence type="predicted"/>
<name>A0A1H3W9Y1_9ACTO</name>
<gene>
    <name evidence="3" type="ORF">SAMN02910418_00352</name>
</gene>
<keyword evidence="3" id="KW-0418">Kinase</keyword>
<dbReference type="SMART" id="SM00220">
    <property type="entry name" value="S_TKc"/>
    <property type="match status" value="1"/>
</dbReference>
<evidence type="ECO:0000256" key="1">
    <source>
        <dbReference type="SAM" id="Phobius"/>
    </source>
</evidence>
<reference evidence="4" key="1">
    <citation type="submission" date="2016-10" db="EMBL/GenBank/DDBJ databases">
        <authorList>
            <person name="Varghese N."/>
            <person name="Submissions S."/>
        </authorList>
    </citation>
    <scope>NUCLEOTIDE SEQUENCE [LARGE SCALE GENOMIC DNA]</scope>
    <source>
        <strain evidence="4">KPR-1</strain>
    </source>
</reference>
<evidence type="ECO:0000313" key="4">
    <source>
        <dbReference type="Proteomes" id="UP000199288"/>
    </source>
</evidence>
<keyword evidence="3" id="KW-0808">Transferase</keyword>
<dbReference type="Gene3D" id="1.10.510.10">
    <property type="entry name" value="Transferase(Phosphotransferase) domain 1"/>
    <property type="match status" value="1"/>
</dbReference>
<evidence type="ECO:0000313" key="3">
    <source>
        <dbReference type="EMBL" id="SDZ83897.1"/>
    </source>
</evidence>